<dbReference type="Pfam" id="PF12784">
    <property type="entry name" value="PDDEXK_2"/>
    <property type="match status" value="1"/>
</dbReference>
<organism evidence="1 2">
    <name type="scientific">Segatella copri</name>
    <dbReference type="NCBI Taxonomy" id="165179"/>
    <lineage>
        <taxon>Bacteria</taxon>
        <taxon>Pseudomonadati</taxon>
        <taxon>Bacteroidota</taxon>
        <taxon>Bacteroidia</taxon>
        <taxon>Bacteroidales</taxon>
        <taxon>Prevotellaceae</taxon>
        <taxon>Segatella</taxon>
    </lineage>
</organism>
<dbReference type="RefSeq" id="WP_153128230.1">
    <property type="nucleotide sequence ID" value="NZ_VZCW01000135.1"/>
</dbReference>
<dbReference type="PANTHER" id="PTHR41317:SF1">
    <property type="entry name" value="PD-(D_E)XK NUCLEASE FAMILY TRANSPOSASE"/>
    <property type="match status" value="1"/>
</dbReference>
<gene>
    <name evidence="1" type="ORF">F7D95_05410</name>
</gene>
<dbReference type="PANTHER" id="PTHR41317">
    <property type="entry name" value="PD-(D_E)XK NUCLEASE FAMILY TRANSPOSASE"/>
    <property type="match status" value="1"/>
</dbReference>
<dbReference type="InterPro" id="IPR010106">
    <property type="entry name" value="RpnA"/>
</dbReference>
<protein>
    <submittedName>
        <fullName evidence="1">Rpn family recombination-promoting nuclease/putative transposase</fullName>
    </submittedName>
</protein>
<comment type="caution">
    <text evidence="1">The sequence shown here is derived from an EMBL/GenBank/DDBJ whole genome shotgun (WGS) entry which is preliminary data.</text>
</comment>
<reference evidence="2" key="1">
    <citation type="submission" date="2019-09" db="EMBL/GenBank/DDBJ databases">
        <title>Distinct polysaccharide growth profiles of human intestinal Prevotella copri isolates.</title>
        <authorList>
            <person name="Fehlner-Peach H."/>
            <person name="Magnabosco C."/>
            <person name="Raghavan V."/>
            <person name="Scher J.U."/>
            <person name="Tett A."/>
            <person name="Cox L.M."/>
            <person name="Gottsegen C."/>
            <person name="Watters A."/>
            <person name="Wiltshire- Gordon J.D."/>
            <person name="Segata N."/>
            <person name="Bonneau R."/>
            <person name="Littman D.R."/>
        </authorList>
    </citation>
    <scope>NUCLEOTIDE SEQUENCE [LARGE SCALE GENOMIC DNA]</scope>
    <source>
        <strain evidence="2">iAQ1179</strain>
    </source>
</reference>
<dbReference type="NCBIfam" id="TIGR01784">
    <property type="entry name" value="T_den_put_tspse"/>
    <property type="match status" value="1"/>
</dbReference>
<dbReference type="Proteomes" id="UP000442105">
    <property type="component" value="Unassembled WGS sequence"/>
</dbReference>
<evidence type="ECO:0000313" key="1">
    <source>
        <dbReference type="EMBL" id="MQN12268.1"/>
    </source>
</evidence>
<proteinExistence type="predicted"/>
<accession>A0AA90UE56</accession>
<dbReference type="EMBL" id="VZCW01000135">
    <property type="protein sequence ID" value="MQN12268.1"/>
    <property type="molecule type" value="Genomic_DNA"/>
</dbReference>
<sequence length="303" mass="35440">MGRYINPFTDWGFKRLFGQEFSKDLLINFLNDLFEGEFQIKDVTFKDKEQLGDSNDLRGCIFDIYCVTDDDKHFIVEMQNRWVPFFVNRSIYYASKAFVAQRKKFDEAGDRTPVLYKFVPVYVVCIMNFMPREHEVTKFRTDVALREKSSDSMFSDKLRFIYLSLPFFDKSEEECETGFEKWIYVLKYMEVLERLPFTAQKKIFNHLAKLADVRCLSSEEQEKYDESIKAVDDYYSGLYGSYVEGEEKGIAKGRVEGRAEGRAEGELSKGLTVARNLLAIGMSWPQIMQITGLTEEQLRQLKS</sequence>
<name>A0AA90UE56_9BACT</name>
<evidence type="ECO:0000313" key="2">
    <source>
        <dbReference type="Proteomes" id="UP000442105"/>
    </source>
</evidence>
<dbReference type="AlphaFoldDB" id="A0AA90UE56"/>